<feature type="signal peptide" evidence="1">
    <location>
        <begin position="1"/>
        <end position="21"/>
    </location>
</feature>
<evidence type="ECO:0000256" key="1">
    <source>
        <dbReference type="SAM" id="SignalP"/>
    </source>
</evidence>
<keyword evidence="4" id="KW-1185">Reference proteome</keyword>
<organism evidence="3 4">
    <name type="scientific">Aerophototrophica crusticola</name>
    <dbReference type="NCBI Taxonomy" id="1709002"/>
    <lineage>
        <taxon>Bacteria</taxon>
        <taxon>Pseudomonadati</taxon>
        <taxon>Pseudomonadota</taxon>
        <taxon>Alphaproteobacteria</taxon>
        <taxon>Rhodospirillales</taxon>
        <taxon>Rhodospirillaceae</taxon>
        <taxon>Aerophototrophica</taxon>
    </lineage>
</organism>
<dbReference type="KEGG" id="acru:HHL28_01920"/>
<dbReference type="Proteomes" id="UP000501891">
    <property type="component" value="Chromosome"/>
</dbReference>
<sequence length="176" mass="18640">MRHAALLLLPLLIVASTAASAEAPSCKDKSFGWSTTQPSLNLRHVFCGEYNKSGKPVGAHSMQIMATSPDVKSVGAPSVTYNGLTVRPVTFSNGAQLARKSFYPDACTIPQITESALYAAANSKPVNGWQQGPSAPKTGGAQYCLDSKGQPFTIQFAWLGQGKDRINTAFPIVPTP</sequence>
<reference evidence="3" key="1">
    <citation type="submission" date="2020-04" db="EMBL/GenBank/DDBJ databases">
        <title>A desert anoxygenic phototrophic bacterium fixes CO2 using RubisCO under aerobic conditions.</title>
        <authorList>
            <person name="Tang K."/>
        </authorList>
    </citation>
    <scope>NUCLEOTIDE SEQUENCE [LARGE SCALE GENOMIC DNA]</scope>
    <source>
        <strain evidence="3">MIMtkB3</strain>
    </source>
</reference>
<dbReference type="Pfam" id="PF14436">
    <property type="entry name" value="EndoU_bacteria"/>
    <property type="match status" value="1"/>
</dbReference>
<name>A0A858R4A7_9PROT</name>
<dbReference type="GO" id="GO:0004519">
    <property type="term" value="F:endonuclease activity"/>
    <property type="evidence" value="ECO:0007669"/>
    <property type="project" value="InterPro"/>
</dbReference>
<keyword evidence="1" id="KW-0732">Signal</keyword>
<dbReference type="AlphaFoldDB" id="A0A858R4A7"/>
<proteinExistence type="predicted"/>
<feature type="chain" id="PRO_5032488144" evidence="1">
    <location>
        <begin position="22"/>
        <end position="176"/>
    </location>
</feature>
<evidence type="ECO:0000259" key="2">
    <source>
        <dbReference type="Pfam" id="PF14436"/>
    </source>
</evidence>
<gene>
    <name evidence="3" type="ORF">HHL28_01920</name>
</gene>
<evidence type="ECO:0000313" key="4">
    <source>
        <dbReference type="Proteomes" id="UP000501891"/>
    </source>
</evidence>
<accession>A0A858R4A7</accession>
<feature type="domain" description="Bacterial EndoU nuclease" evidence="2">
    <location>
        <begin position="43"/>
        <end position="172"/>
    </location>
</feature>
<evidence type="ECO:0000313" key="3">
    <source>
        <dbReference type="EMBL" id="QJE72023.1"/>
    </source>
</evidence>
<dbReference type="EMBL" id="CP051775">
    <property type="protein sequence ID" value="QJE72023.1"/>
    <property type="molecule type" value="Genomic_DNA"/>
</dbReference>
<protein>
    <submittedName>
        <fullName evidence="3">EndoU domain-containing protein</fullName>
    </submittedName>
</protein>
<dbReference type="InterPro" id="IPR029501">
    <property type="entry name" value="EndoU_bac"/>
</dbReference>